<reference evidence="1 2" key="1">
    <citation type="submission" date="2015-06" db="EMBL/GenBank/DDBJ databases">
        <title>Genome sequencing project of Bacillus galactosidilyticus PL133.</title>
        <authorList>
            <person name="Gaiero J."/>
            <person name="Nicol R."/>
            <person name="Habash M."/>
        </authorList>
    </citation>
    <scope>NUCLEOTIDE SEQUENCE [LARGE SCALE GENOMIC DNA]</scope>
    <source>
        <strain evidence="1 2">PL133</strain>
    </source>
</reference>
<name>A0A0Q9XTM0_9BACI</name>
<sequence length="169" mass="19289">MKKQFVLGQEVVIKGRYVINPVSPAEVDVVEARIKETGEPEASEKYSVEKFECDKSGIIAGVRSIVGGRIHYLDHNGQVVTKTTRQPAYLVATDMRGLCYVPVDMVTDRHGLKDEIEELKRENYELKFDLHLATDCISHLEEKLEEYTDLFDDDLDDELDELEDELVNV</sequence>
<accession>A0A0Q9XTM0</accession>
<organism evidence="1 2">
    <name type="scientific">Lederbergia galactosidilytica</name>
    <dbReference type="NCBI Taxonomy" id="217031"/>
    <lineage>
        <taxon>Bacteria</taxon>
        <taxon>Bacillati</taxon>
        <taxon>Bacillota</taxon>
        <taxon>Bacilli</taxon>
        <taxon>Bacillales</taxon>
        <taxon>Bacillaceae</taxon>
        <taxon>Lederbergia</taxon>
    </lineage>
</organism>
<dbReference type="PATRIC" id="fig|217031.4.peg.5816"/>
<proteinExistence type="predicted"/>
<gene>
    <name evidence="1" type="ORF">ACA29_17120</name>
</gene>
<dbReference type="AlphaFoldDB" id="A0A0Q9XTM0"/>
<comment type="caution">
    <text evidence="1">The sequence shown here is derived from an EMBL/GenBank/DDBJ whole genome shotgun (WGS) entry which is preliminary data.</text>
</comment>
<dbReference type="Proteomes" id="UP000053881">
    <property type="component" value="Unassembled WGS sequence"/>
</dbReference>
<protein>
    <submittedName>
        <fullName evidence="1">Uncharacterized protein</fullName>
    </submittedName>
</protein>
<evidence type="ECO:0000313" key="2">
    <source>
        <dbReference type="Proteomes" id="UP000053881"/>
    </source>
</evidence>
<dbReference type="EMBL" id="LGPB01000122">
    <property type="protein sequence ID" value="KRG11558.1"/>
    <property type="molecule type" value="Genomic_DNA"/>
</dbReference>
<evidence type="ECO:0000313" key="1">
    <source>
        <dbReference type="EMBL" id="KRG11558.1"/>
    </source>
</evidence>